<reference evidence="8" key="2">
    <citation type="submission" date="2023-04" db="EMBL/GenBank/DDBJ databases">
        <authorList>
            <person name="Bruccoleri R.E."/>
            <person name="Oakeley E.J."/>
            <person name="Faust A.-M."/>
            <person name="Dessus-Babus S."/>
            <person name="Altorfer M."/>
            <person name="Burckhardt D."/>
            <person name="Oertli M."/>
            <person name="Naumann U."/>
            <person name="Petersen F."/>
            <person name="Wong J."/>
        </authorList>
    </citation>
    <scope>NUCLEOTIDE SEQUENCE</scope>
    <source>
        <strain evidence="8">GSM-AAB239-AS_SAM_17_03QT</strain>
        <tissue evidence="8">Leaf</tissue>
    </source>
</reference>
<dbReference type="SMART" id="SM00504">
    <property type="entry name" value="Ubox"/>
    <property type="match status" value="1"/>
</dbReference>
<dbReference type="PROSITE" id="PS51698">
    <property type="entry name" value="U_BOX"/>
    <property type="match status" value="1"/>
</dbReference>
<proteinExistence type="predicted"/>
<evidence type="ECO:0000256" key="3">
    <source>
        <dbReference type="ARBA" id="ARBA00012483"/>
    </source>
</evidence>
<dbReference type="InterPro" id="IPR011989">
    <property type="entry name" value="ARM-like"/>
</dbReference>
<dbReference type="AlphaFoldDB" id="A0AAX6H0U2"/>
<keyword evidence="9" id="KW-1185">Reference proteome</keyword>
<evidence type="ECO:0000313" key="9">
    <source>
        <dbReference type="Proteomes" id="UP001140949"/>
    </source>
</evidence>
<protein>
    <recommendedName>
        <fullName evidence="3">RING-type E3 ubiquitin transferase</fullName>
        <ecNumber evidence="3">2.3.2.27</ecNumber>
    </recommendedName>
</protein>
<dbReference type="InterPro" id="IPR016024">
    <property type="entry name" value="ARM-type_fold"/>
</dbReference>
<dbReference type="SMART" id="SM00185">
    <property type="entry name" value="ARM"/>
    <property type="match status" value="4"/>
</dbReference>
<dbReference type="CDD" id="cd16664">
    <property type="entry name" value="RING-Ubox_PUB"/>
    <property type="match status" value="1"/>
</dbReference>
<dbReference type="Gene3D" id="3.30.40.10">
    <property type="entry name" value="Zinc/RING finger domain, C3HC4 (zinc finger)"/>
    <property type="match status" value="1"/>
</dbReference>
<dbReference type="Gene3D" id="1.25.10.10">
    <property type="entry name" value="Leucine-rich Repeat Variant"/>
    <property type="match status" value="1"/>
</dbReference>
<dbReference type="InterPro" id="IPR000225">
    <property type="entry name" value="Armadillo"/>
</dbReference>
<dbReference type="InterPro" id="IPR045210">
    <property type="entry name" value="RING-Ubox_PUB"/>
</dbReference>
<organism evidence="8 9">
    <name type="scientific">Iris pallida</name>
    <name type="common">Sweet iris</name>
    <dbReference type="NCBI Taxonomy" id="29817"/>
    <lineage>
        <taxon>Eukaryota</taxon>
        <taxon>Viridiplantae</taxon>
        <taxon>Streptophyta</taxon>
        <taxon>Embryophyta</taxon>
        <taxon>Tracheophyta</taxon>
        <taxon>Spermatophyta</taxon>
        <taxon>Magnoliopsida</taxon>
        <taxon>Liliopsida</taxon>
        <taxon>Asparagales</taxon>
        <taxon>Iridaceae</taxon>
        <taxon>Iridoideae</taxon>
        <taxon>Irideae</taxon>
        <taxon>Iris</taxon>
    </lineage>
</organism>
<dbReference type="EC" id="2.3.2.27" evidence="3"/>
<evidence type="ECO:0000256" key="1">
    <source>
        <dbReference type="ARBA" id="ARBA00000900"/>
    </source>
</evidence>
<reference evidence="8" key="1">
    <citation type="journal article" date="2023" name="GigaByte">
        <title>Genome assembly of the bearded iris, Iris pallida Lam.</title>
        <authorList>
            <person name="Bruccoleri R.E."/>
            <person name="Oakeley E.J."/>
            <person name="Faust A.M.E."/>
            <person name="Altorfer M."/>
            <person name="Dessus-Babus S."/>
            <person name="Burckhardt D."/>
            <person name="Oertli M."/>
            <person name="Naumann U."/>
            <person name="Petersen F."/>
            <person name="Wong J."/>
        </authorList>
    </citation>
    <scope>NUCLEOTIDE SEQUENCE</scope>
    <source>
        <strain evidence="8">GSM-AAB239-AS_SAM_17_03QT</strain>
    </source>
</reference>
<evidence type="ECO:0000259" key="7">
    <source>
        <dbReference type="PROSITE" id="PS51698"/>
    </source>
</evidence>
<comment type="caution">
    <text evidence="8">The sequence shown here is derived from an EMBL/GenBank/DDBJ whole genome shotgun (WGS) entry which is preliminary data.</text>
</comment>
<dbReference type="InterPro" id="IPR003613">
    <property type="entry name" value="Ubox_domain"/>
</dbReference>
<evidence type="ECO:0000313" key="8">
    <source>
        <dbReference type="EMBL" id="KAJ6834639.1"/>
    </source>
</evidence>
<dbReference type="GO" id="GO:0061630">
    <property type="term" value="F:ubiquitin protein ligase activity"/>
    <property type="evidence" value="ECO:0007669"/>
    <property type="project" value="UniProtKB-EC"/>
</dbReference>
<keyword evidence="4" id="KW-0808">Transferase</keyword>
<dbReference type="PROSITE" id="PS50176">
    <property type="entry name" value="ARM_REPEAT"/>
    <property type="match status" value="1"/>
</dbReference>
<evidence type="ECO:0000256" key="4">
    <source>
        <dbReference type="ARBA" id="ARBA00022679"/>
    </source>
</evidence>
<dbReference type="PANTHER" id="PTHR23315">
    <property type="entry name" value="U BOX DOMAIN-CONTAINING"/>
    <property type="match status" value="1"/>
</dbReference>
<keyword evidence="5" id="KW-0833">Ubl conjugation pathway</keyword>
<evidence type="ECO:0000256" key="6">
    <source>
        <dbReference type="PROSITE-ProRule" id="PRU00259"/>
    </source>
</evidence>
<dbReference type="PANTHER" id="PTHR23315:SF253">
    <property type="entry name" value="U-BOX DOMAIN-CONTAINING PROTEIN 9"/>
    <property type="match status" value="1"/>
</dbReference>
<dbReference type="GO" id="GO:0016567">
    <property type="term" value="P:protein ubiquitination"/>
    <property type="evidence" value="ECO:0007669"/>
    <property type="project" value="InterPro"/>
</dbReference>
<comment type="catalytic activity">
    <reaction evidence="1">
        <text>S-ubiquitinyl-[E2 ubiquitin-conjugating enzyme]-L-cysteine + [acceptor protein]-L-lysine = [E2 ubiquitin-conjugating enzyme]-L-cysteine + N(6)-ubiquitinyl-[acceptor protein]-L-lysine.</text>
        <dbReference type="EC" id="2.3.2.27"/>
    </reaction>
</comment>
<dbReference type="Pfam" id="PF04564">
    <property type="entry name" value="U-box"/>
    <property type="match status" value="1"/>
</dbReference>
<dbReference type="SUPFAM" id="SSF48371">
    <property type="entry name" value="ARM repeat"/>
    <property type="match status" value="1"/>
</dbReference>
<dbReference type="InterPro" id="IPR013083">
    <property type="entry name" value="Znf_RING/FYVE/PHD"/>
</dbReference>
<evidence type="ECO:0000256" key="2">
    <source>
        <dbReference type="ARBA" id="ARBA00004906"/>
    </source>
</evidence>
<feature type="repeat" description="ARM" evidence="6">
    <location>
        <begin position="204"/>
        <end position="243"/>
    </location>
</feature>
<dbReference type="Proteomes" id="UP001140949">
    <property type="component" value="Unassembled WGS sequence"/>
</dbReference>
<dbReference type="Pfam" id="PF00514">
    <property type="entry name" value="Arm"/>
    <property type="match status" value="1"/>
</dbReference>
<evidence type="ECO:0000256" key="5">
    <source>
        <dbReference type="ARBA" id="ARBA00022786"/>
    </source>
</evidence>
<dbReference type="EMBL" id="JANAVB010014200">
    <property type="protein sequence ID" value="KAJ6834639.1"/>
    <property type="molecule type" value="Genomic_DNA"/>
</dbReference>
<sequence>MAKSSTADVASSRTAMELKKELKRLVKAIVEEEDDQKCVEAYGEASRALLALKDLNFATNGNGKKTNEVPEHFLCPISSQIMKDPVVLSSGQTYDRPYIEQWLNSGNRTCPKTQQVLANLTVTPNRLVCSMISRWCGEHGMAMPSPDSNLDGALVTTDERTELDSLLEKLSSSSVVEKKRAAKELRLRTRRQSSFRTLVGQHPEALPRLLCILSSTSVDADLQEDAVTAILNLSIEDGNKKFVGENKKAVLLLIDALANGLNMQTRGNAAAALFTLSALDSNKTKIVQSGAMKPLVDLLEHGSPSAKKDAGSAIFNLCTARENRSAAAGVGAAGVSLRLIKRGLLVAESLALLALLSSHQEVAEELAEDGGVACLLRIVRESSCARNKENATVVLYSICVDHRRKLKEVKEEESLHGTLSDLENAGTPRAQRKAAGLLDRLRRTGLSTHYSC</sequence>
<feature type="domain" description="U-box" evidence="7">
    <location>
        <begin position="68"/>
        <end position="142"/>
    </location>
</feature>
<dbReference type="SUPFAM" id="SSF57850">
    <property type="entry name" value="RING/U-box"/>
    <property type="match status" value="1"/>
</dbReference>
<gene>
    <name evidence="8" type="ORF">M6B38_333740</name>
</gene>
<name>A0AAX6H0U2_IRIPA</name>
<comment type="pathway">
    <text evidence="2">Protein modification; protein ubiquitination.</text>
</comment>
<accession>A0AAX6H0U2</accession>